<dbReference type="EMBL" id="JAUSVP010000019">
    <property type="protein sequence ID" value="MDQ0449885.1"/>
    <property type="molecule type" value="Genomic_DNA"/>
</dbReference>
<feature type="domain" description="Glycosyl transferase family 25" evidence="1">
    <location>
        <begin position="19"/>
        <end position="186"/>
    </location>
</feature>
<keyword evidence="2" id="KW-0808">Transferase</keyword>
<dbReference type="Proteomes" id="UP001231124">
    <property type="component" value="Unassembled WGS sequence"/>
</dbReference>
<dbReference type="RefSeq" id="WP_238207621.1">
    <property type="nucleotide sequence ID" value="NZ_BPQE01000035.1"/>
</dbReference>
<dbReference type="GO" id="GO:0016740">
    <property type="term" value="F:transferase activity"/>
    <property type="evidence" value="ECO:0007669"/>
    <property type="project" value="UniProtKB-KW"/>
</dbReference>
<comment type="caution">
    <text evidence="2">The sequence shown here is derived from an EMBL/GenBank/DDBJ whole genome shotgun (WGS) entry which is preliminary data.</text>
</comment>
<proteinExistence type="predicted"/>
<gene>
    <name evidence="2" type="ORF">QO012_004409</name>
</gene>
<dbReference type="CDD" id="cd06532">
    <property type="entry name" value="Glyco_transf_25"/>
    <property type="match status" value="1"/>
</dbReference>
<keyword evidence="3" id="KW-1185">Reference proteome</keyword>
<accession>A0ABU0I5J0</accession>
<name>A0ABU0I5J0_9HYPH</name>
<sequence>MAGKFDKSGHAVKTAIKTISLSGSSRRQHYFAPPDNLQLDWAFHDASTTLLAGLQIDEVLCQQANGRQLRPGEVGCYSSHVSIWRGLLDNSDLAQIIVLEDDVIADWLVLSQLSAIDWSKLGIDYLKIHYKYPAKFRRVCWDYPIKDRHVVQLTSLALGTTGYLLTKSGARKLEQYCRVVRRPIDLEMDRAWSTKLPVFGLVPAPIIEMSSPTTILGREPLIDTSYRTLKYLAGRLLEHTREKSYSIVAPRVRIDVKKAPPVL</sequence>
<dbReference type="InterPro" id="IPR002654">
    <property type="entry name" value="Glyco_trans_25"/>
</dbReference>
<reference evidence="2 3" key="1">
    <citation type="submission" date="2023-07" db="EMBL/GenBank/DDBJ databases">
        <title>Genomic Encyclopedia of Type Strains, Phase IV (KMG-IV): sequencing the most valuable type-strain genomes for metagenomic binning, comparative biology and taxonomic classification.</title>
        <authorList>
            <person name="Goeker M."/>
        </authorList>
    </citation>
    <scope>NUCLEOTIDE SEQUENCE [LARGE SCALE GENOMIC DNA]</scope>
    <source>
        <strain evidence="2 3">DSM 19013</strain>
    </source>
</reference>
<evidence type="ECO:0000259" key="1">
    <source>
        <dbReference type="Pfam" id="PF01755"/>
    </source>
</evidence>
<organism evidence="2 3">
    <name type="scientific">Methylobacterium aerolatum</name>
    <dbReference type="NCBI Taxonomy" id="418708"/>
    <lineage>
        <taxon>Bacteria</taxon>
        <taxon>Pseudomonadati</taxon>
        <taxon>Pseudomonadota</taxon>
        <taxon>Alphaproteobacteria</taxon>
        <taxon>Hyphomicrobiales</taxon>
        <taxon>Methylobacteriaceae</taxon>
        <taxon>Methylobacterium</taxon>
    </lineage>
</organism>
<evidence type="ECO:0000313" key="3">
    <source>
        <dbReference type="Proteomes" id="UP001231124"/>
    </source>
</evidence>
<protein>
    <submittedName>
        <fullName evidence="2">Glycosyl transferase family 25</fullName>
    </submittedName>
</protein>
<dbReference type="Pfam" id="PF01755">
    <property type="entry name" value="Glyco_transf_25"/>
    <property type="match status" value="1"/>
</dbReference>
<evidence type="ECO:0000313" key="2">
    <source>
        <dbReference type="EMBL" id="MDQ0449885.1"/>
    </source>
</evidence>